<dbReference type="EMBL" id="JADMCD010000012">
    <property type="protein sequence ID" value="MBF8642899.1"/>
    <property type="molecule type" value="Genomic_DNA"/>
</dbReference>
<keyword evidence="1" id="KW-0285">Flavoprotein</keyword>
<reference evidence="5 6" key="1">
    <citation type="submission" date="2018-06" db="EMBL/GenBank/DDBJ databases">
        <authorList>
            <consortium name="Pathogen Informatics"/>
            <person name="Doyle S."/>
        </authorList>
    </citation>
    <scope>NUCLEOTIDE SEQUENCE [LARGE SCALE GENOMIC DNA]</scope>
    <source>
        <strain evidence="5 6">NCTC11842</strain>
    </source>
</reference>
<evidence type="ECO:0000259" key="3">
    <source>
        <dbReference type="Pfam" id="PF00724"/>
    </source>
</evidence>
<evidence type="ECO:0000313" key="5">
    <source>
        <dbReference type="EMBL" id="SPZ13430.1"/>
    </source>
</evidence>
<dbReference type="PANTHER" id="PTHR43656:SF2">
    <property type="entry name" value="BINDING OXIDOREDUCTASE, PUTATIVE (AFU_ORTHOLOGUE AFUA_2G08260)-RELATED"/>
    <property type="match status" value="1"/>
</dbReference>
<sequence length="362" mass="39317">MVKTLFTHFDINGVSLNNRLAVAPMTRVSANEDGTPNDTMNRYYERFARGGFGLIITEGLYTDQAYAQGYAYQPGISDDVQAQAWKPLVNTLHAQGSKVFAQLMHAGALTQGNRFRNDTLAPSALQPKGEQMTFYRGQGPYPLPKAMTEADIADVISSFAQAAKRAVEVAGFDGIEIHGANGYLLDQFFTNYTNTRDDRWGGDIRQRLSLSLEVYKAVRSAVGADVPVGIRISQGKVNDFEHKWKEGEAGAEIVFGTLAEAGINFIHVTEHEAWQPAFGEGPSLAALARRYAPGVTVIANGKLHDPERAAQALEDGADLIAIGRGALANPDWPQKVENAQALAEFDPSLLGPIAHIKESETL</sequence>
<protein>
    <submittedName>
        <fullName evidence="5">NADH:flavin oxidoreductase</fullName>
        <ecNumber evidence="5">1.-.-.-</ecNumber>
    </submittedName>
</protein>
<dbReference type="Gene3D" id="3.20.20.70">
    <property type="entry name" value="Aldolase class I"/>
    <property type="match status" value="1"/>
</dbReference>
<dbReference type="Proteomes" id="UP000626180">
    <property type="component" value="Unassembled WGS sequence"/>
</dbReference>
<keyword evidence="2 5" id="KW-0560">Oxidoreductase</keyword>
<organism evidence="5 6">
    <name type="scientific">Pseudomonas luteola</name>
    <dbReference type="NCBI Taxonomy" id="47886"/>
    <lineage>
        <taxon>Bacteria</taxon>
        <taxon>Pseudomonadati</taxon>
        <taxon>Pseudomonadota</taxon>
        <taxon>Gammaproteobacteria</taxon>
        <taxon>Pseudomonadales</taxon>
        <taxon>Pseudomonadaceae</taxon>
        <taxon>Pseudomonas</taxon>
    </lineage>
</organism>
<dbReference type="InterPro" id="IPR001155">
    <property type="entry name" value="OxRdtase_FMN_N"/>
</dbReference>
<dbReference type="InterPro" id="IPR013785">
    <property type="entry name" value="Aldolase_TIM"/>
</dbReference>
<evidence type="ECO:0000256" key="1">
    <source>
        <dbReference type="ARBA" id="ARBA00022630"/>
    </source>
</evidence>
<proteinExistence type="predicted"/>
<gene>
    <name evidence="4" type="ORF">IRZ65_19715</name>
    <name evidence="5" type="ORF">NCTC11842_05172</name>
</gene>
<evidence type="ECO:0000313" key="4">
    <source>
        <dbReference type="EMBL" id="MBF8642899.1"/>
    </source>
</evidence>
<evidence type="ECO:0000256" key="2">
    <source>
        <dbReference type="ARBA" id="ARBA00023002"/>
    </source>
</evidence>
<feature type="domain" description="NADH:flavin oxidoreductase/NADH oxidase N-terminal" evidence="3">
    <location>
        <begin position="5"/>
        <end position="339"/>
    </location>
</feature>
<dbReference type="GO" id="GO:0010181">
    <property type="term" value="F:FMN binding"/>
    <property type="evidence" value="ECO:0007669"/>
    <property type="project" value="InterPro"/>
</dbReference>
<dbReference type="RefSeq" id="WP_010798662.1">
    <property type="nucleotide sequence ID" value="NZ_CP069263.1"/>
</dbReference>
<reference evidence="4 7" key="2">
    <citation type="submission" date="2020-10" db="EMBL/GenBank/DDBJ databases">
        <title>Genome sequences of Pseudomonas isolates.</title>
        <authorList>
            <person name="Wessels L."/>
            <person name="Reich F."/>
            <person name="Hammerl J."/>
        </authorList>
    </citation>
    <scope>NUCLEOTIDE SEQUENCE [LARGE SCALE GENOMIC DNA]</scope>
    <source>
        <strain evidence="4 7">20-MO00624-0</strain>
    </source>
</reference>
<dbReference type="CDD" id="cd02803">
    <property type="entry name" value="OYE_like_FMN_family"/>
    <property type="match status" value="1"/>
</dbReference>
<name>A0A2X2F411_PSELU</name>
<dbReference type="Pfam" id="PF00724">
    <property type="entry name" value="Oxidored_FMN"/>
    <property type="match status" value="1"/>
</dbReference>
<dbReference type="GO" id="GO:0016491">
    <property type="term" value="F:oxidoreductase activity"/>
    <property type="evidence" value="ECO:0007669"/>
    <property type="project" value="UniProtKB-KW"/>
</dbReference>
<dbReference type="AlphaFoldDB" id="A0A2X2F411"/>
<evidence type="ECO:0000313" key="7">
    <source>
        <dbReference type="Proteomes" id="UP000626180"/>
    </source>
</evidence>
<dbReference type="EMBL" id="UAUF01000014">
    <property type="protein sequence ID" value="SPZ13430.1"/>
    <property type="molecule type" value="Genomic_DNA"/>
</dbReference>
<dbReference type="EC" id="1.-.-.-" evidence="5"/>
<dbReference type="PANTHER" id="PTHR43656">
    <property type="entry name" value="BINDING OXIDOREDUCTASE, PUTATIVE (AFU_ORTHOLOGUE AFUA_2G08260)-RELATED"/>
    <property type="match status" value="1"/>
</dbReference>
<keyword evidence="7" id="KW-1185">Reference proteome</keyword>
<accession>A0A2X2F411</accession>
<dbReference type="Proteomes" id="UP000250443">
    <property type="component" value="Unassembled WGS sequence"/>
</dbReference>
<dbReference type="SUPFAM" id="SSF51395">
    <property type="entry name" value="FMN-linked oxidoreductases"/>
    <property type="match status" value="1"/>
</dbReference>
<evidence type="ECO:0000313" key="6">
    <source>
        <dbReference type="Proteomes" id="UP000250443"/>
    </source>
</evidence>
<dbReference type="InterPro" id="IPR051799">
    <property type="entry name" value="NADH_flavin_oxidoreductase"/>
</dbReference>